<feature type="compositionally biased region" description="Basic residues" evidence="3">
    <location>
        <begin position="372"/>
        <end position="387"/>
    </location>
</feature>
<comment type="subcellular location">
    <subcellularLocation>
        <location evidence="1">Cell inner membrane</location>
        <topology evidence="1">Single-pass membrane protein</topology>
    </subcellularLocation>
</comment>
<dbReference type="GO" id="GO:0005886">
    <property type="term" value="C:plasma membrane"/>
    <property type="evidence" value="ECO:0007669"/>
    <property type="project" value="UniProtKB-SubCell"/>
</dbReference>
<evidence type="ECO:0000256" key="3">
    <source>
        <dbReference type="SAM" id="MobiDB-lite"/>
    </source>
</evidence>
<reference evidence="5 6" key="1">
    <citation type="journal article" date="2012" name="J. Am. Chem. Soc.">
        <title>Bacterial biosynthesis and maturation of the didemnin anti-cancer agents.</title>
        <authorList>
            <person name="Xu Y."/>
            <person name="Kersten R.D."/>
            <person name="Nam S.J."/>
            <person name="Lu L."/>
            <person name="Al-Suwailem A.M."/>
            <person name="Zheng H."/>
            <person name="Fenical W."/>
            <person name="Dorrestein P.C."/>
            <person name="Moore B.S."/>
            <person name="Qian P.Y."/>
        </authorList>
    </citation>
    <scope>NUCLEOTIDE SEQUENCE [LARGE SCALE GENOMIC DNA]</scope>
    <source>
        <strain evidence="5 6">KA081020-065</strain>
    </source>
</reference>
<keyword evidence="6" id="KW-1185">Reference proteome</keyword>
<dbReference type="HOGENOM" id="CLU_598433_0_0_5"/>
<dbReference type="AlphaFoldDB" id="I3TJ61"/>
<dbReference type="EMBL" id="CP003236">
    <property type="protein sequence ID" value="AFK52799.1"/>
    <property type="molecule type" value="Genomic_DNA"/>
</dbReference>
<keyword evidence="1" id="KW-0813">Transport</keyword>
<dbReference type="eggNOG" id="COG0845">
    <property type="taxonomic scope" value="Bacteria"/>
</dbReference>
<feature type="region of interest" description="Disordered" evidence="3">
    <location>
        <begin position="312"/>
        <end position="430"/>
    </location>
</feature>
<dbReference type="InterPro" id="IPR058781">
    <property type="entry name" value="HH_AprE-like"/>
</dbReference>
<dbReference type="STRING" id="1110502.TMO_0960"/>
<accession>I3TJ61</accession>
<dbReference type="InterPro" id="IPR010129">
    <property type="entry name" value="T1SS_HlyD"/>
</dbReference>
<organism evidence="5 6">
    <name type="scientific">Tistrella mobilis (strain KA081020-065)</name>
    <dbReference type="NCBI Taxonomy" id="1110502"/>
    <lineage>
        <taxon>Bacteria</taxon>
        <taxon>Pseudomonadati</taxon>
        <taxon>Pseudomonadota</taxon>
        <taxon>Alphaproteobacteria</taxon>
        <taxon>Geminicoccales</taxon>
        <taxon>Geminicoccaceae</taxon>
        <taxon>Tistrella</taxon>
    </lineage>
</organism>
<keyword evidence="1" id="KW-1133">Transmembrane helix</keyword>
<dbReference type="PRINTS" id="PR01490">
    <property type="entry name" value="RTXTOXIND"/>
</dbReference>
<dbReference type="Pfam" id="PF25994">
    <property type="entry name" value="HH_AprE"/>
    <property type="match status" value="1"/>
</dbReference>
<dbReference type="PANTHER" id="PTHR30386:SF17">
    <property type="entry name" value="ALKALINE PROTEASE SECRETION PROTEIN APRE"/>
    <property type="match status" value="1"/>
</dbReference>
<comment type="similarity">
    <text evidence="1">Belongs to the membrane fusion protein (MFP) (TC 8.A.1) family.</text>
</comment>
<dbReference type="NCBIfam" id="TIGR01843">
    <property type="entry name" value="type_I_hlyD"/>
    <property type="match status" value="1"/>
</dbReference>
<evidence type="ECO:0000313" key="5">
    <source>
        <dbReference type="EMBL" id="AFK52799.1"/>
    </source>
</evidence>
<dbReference type="PANTHER" id="PTHR30386">
    <property type="entry name" value="MEMBRANE FUSION SUBUNIT OF EMRAB-TOLC MULTIDRUG EFFLUX PUMP"/>
    <property type="match status" value="1"/>
</dbReference>
<dbReference type="InterPro" id="IPR050739">
    <property type="entry name" value="MFP"/>
</dbReference>
<keyword evidence="1" id="KW-1003">Cell membrane</keyword>
<dbReference type="Proteomes" id="UP000005258">
    <property type="component" value="Chromosome"/>
</dbReference>
<evidence type="ECO:0000313" key="6">
    <source>
        <dbReference type="Proteomes" id="UP000005258"/>
    </source>
</evidence>
<keyword evidence="1" id="KW-0812">Transmembrane</keyword>
<sequence length="457" mass="48715">MTATTIAPRIDDGAGRPLRTGLIISVLFFGVLGGWAAFAPLDSAAVAPGVVVVENNRQAVQHRDGGIVAELPVREGDRVEAGQLLLRLDDTELAAQVSILSKQIDALKILEARLVAERDGLDAIVFPADITARLGKGEEIDQLVHGQERVFATRTSSRGNQVDILQQRIVQLGAQIKGFEAQAAANARQLALIRDELKGTRSLYEKGLTPKTRVLALERAAASLDGERGENEANAARARQAIGEARLQIDQIERERQTEVAEQLRQTQEQLFDLTPRLEAVRAQLGRTEIRAPASGSVVGLTAFTVGGVIRPGGDGDGDRAQRHAAGGAGPAPPRPDRRCPPGHGRRGASDRLSLSHHADPERQCRADLGRPLHRRAHRRRLLRHAHRGADHRAAPPARCRPDPGHAGRGDGAAARAHGAGLSGGAAVAQHRRHGAGGLIPPRRVACAPQPAAIVRA</sequence>
<dbReference type="Gene3D" id="2.40.50.100">
    <property type="match status" value="1"/>
</dbReference>
<feature type="compositionally biased region" description="Basic and acidic residues" evidence="3">
    <location>
        <begin position="388"/>
        <end position="409"/>
    </location>
</feature>
<feature type="coiled-coil region" evidence="2">
    <location>
        <begin position="235"/>
        <end position="262"/>
    </location>
</feature>
<evidence type="ECO:0000259" key="4">
    <source>
        <dbReference type="Pfam" id="PF25994"/>
    </source>
</evidence>
<protein>
    <recommendedName>
        <fullName evidence="1">Membrane fusion protein (MFP) family protein</fullName>
    </recommendedName>
</protein>
<feature type="transmembrane region" description="Helical" evidence="1">
    <location>
        <begin position="21"/>
        <end position="38"/>
    </location>
</feature>
<gene>
    <name evidence="5" type="primary">aprE</name>
    <name evidence="5" type="ordered locus">TMO_0960</name>
</gene>
<proteinExistence type="inferred from homology"/>
<dbReference type="KEGG" id="tmo:TMO_0960"/>
<keyword evidence="1" id="KW-0997">Cell inner membrane</keyword>
<evidence type="ECO:0000256" key="1">
    <source>
        <dbReference type="RuleBase" id="RU365093"/>
    </source>
</evidence>
<keyword evidence="2" id="KW-0175">Coiled coil</keyword>
<feature type="domain" description="AprE-like long alpha-helical hairpin" evidence="4">
    <location>
        <begin position="94"/>
        <end position="283"/>
    </location>
</feature>
<name>I3TJ61_TISMK</name>
<feature type="compositionally biased region" description="Basic and acidic residues" evidence="3">
    <location>
        <begin position="357"/>
        <end position="371"/>
    </location>
</feature>
<dbReference type="GO" id="GO:0015031">
    <property type="term" value="P:protein transport"/>
    <property type="evidence" value="ECO:0007669"/>
    <property type="project" value="InterPro"/>
</dbReference>
<evidence type="ECO:0000256" key="2">
    <source>
        <dbReference type="SAM" id="Coils"/>
    </source>
</evidence>
<keyword evidence="1" id="KW-0472">Membrane</keyword>